<reference evidence="1" key="1">
    <citation type="journal article" date="2021" name="Nat. Commun.">
        <title>Genetic determinants of endophytism in the Arabidopsis root mycobiome.</title>
        <authorList>
            <person name="Mesny F."/>
            <person name="Miyauchi S."/>
            <person name="Thiergart T."/>
            <person name="Pickel B."/>
            <person name="Atanasova L."/>
            <person name="Karlsson M."/>
            <person name="Huettel B."/>
            <person name="Barry K.W."/>
            <person name="Haridas S."/>
            <person name="Chen C."/>
            <person name="Bauer D."/>
            <person name="Andreopoulos W."/>
            <person name="Pangilinan J."/>
            <person name="LaButti K."/>
            <person name="Riley R."/>
            <person name="Lipzen A."/>
            <person name="Clum A."/>
            <person name="Drula E."/>
            <person name="Henrissat B."/>
            <person name="Kohler A."/>
            <person name="Grigoriev I.V."/>
            <person name="Martin F.M."/>
            <person name="Hacquard S."/>
        </authorList>
    </citation>
    <scope>NUCLEOTIDE SEQUENCE</scope>
    <source>
        <strain evidence="1">MPI-SDFR-AT-0073</strain>
    </source>
</reference>
<evidence type="ECO:0000313" key="2">
    <source>
        <dbReference type="Proteomes" id="UP000758603"/>
    </source>
</evidence>
<dbReference type="EMBL" id="JAGPXC010000007">
    <property type="protein sequence ID" value="KAH6649073.1"/>
    <property type="molecule type" value="Genomic_DNA"/>
</dbReference>
<keyword evidence="2" id="KW-1185">Reference proteome</keyword>
<dbReference type="RefSeq" id="XP_045955580.1">
    <property type="nucleotide sequence ID" value="XM_046100576.1"/>
</dbReference>
<protein>
    <submittedName>
        <fullName evidence="1">Uncharacterized protein</fullName>
    </submittedName>
</protein>
<organism evidence="1 2">
    <name type="scientific">Truncatella angustata</name>
    <dbReference type="NCBI Taxonomy" id="152316"/>
    <lineage>
        <taxon>Eukaryota</taxon>
        <taxon>Fungi</taxon>
        <taxon>Dikarya</taxon>
        <taxon>Ascomycota</taxon>
        <taxon>Pezizomycotina</taxon>
        <taxon>Sordariomycetes</taxon>
        <taxon>Xylariomycetidae</taxon>
        <taxon>Amphisphaeriales</taxon>
        <taxon>Sporocadaceae</taxon>
        <taxon>Truncatella</taxon>
    </lineage>
</organism>
<proteinExistence type="predicted"/>
<dbReference type="Proteomes" id="UP000758603">
    <property type="component" value="Unassembled WGS sequence"/>
</dbReference>
<sequence>MSDTQEAESTLTAKRWRGHAYFWAVRFLTPEENDHLGELADNLYDSIYLVNSEHRNDAKNSLDDGLRNWRAHAHITEDRVVAYFSALFRLFVFGFICRCPAPSTHQAETCTIEKRREVIWPRLEETIINFQNLNDPHFLQPSQVTDDIIAICEDPVVAPHFVAGGKFAPQFANFQKFCLLLYRKGILQHLAPAEFAVNEFFVKGIKADVTFYWVCQWFIYASRDIFESVDNAKDNWMLWHMDIIQQALVYKAEFNIDGDALGGLQKLILCGKIAGTEMRKVSGALSAQVQLLVDGLHELRDDVHGGGRA</sequence>
<dbReference type="AlphaFoldDB" id="A0A9P8ZVN6"/>
<name>A0A9P8ZVN6_9PEZI</name>
<evidence type="ECO:0000313" key="1">
    <source>
        <dbReference type="EMBL" id="KAH6649073.1"/>
    </source>
</evidence>
<accession>A0A9P8ZVN6</accession>
<dbReference type="GeneID" id="70129468"/>
<comment type="caution">
    <text evidence="1">The sequence shown here is derived from an EMBL/GenBank/DDBJ whole genome shotgun (WGS) entry which is preliminary data.</text>
</comment>
<gene>
    <name evidence="1" type="ORF">BKA67DRAFT_539070</name>
</gene>